<proteinExistence type="predicted"/>
<gene>
    <name evidence="1" type="ORF">ARHIZOSPH14_21830</name>
</gene>
<comment type="caution">
    <text evidence="1">The sequence shown here is derived from an EMBL/GenBank/DDBJ whole genome shotgun (WGS) entry which is preliminary data.</text>
</comment>
<reference evidence="1" key="1">
    <citation type="submission" date="2022-12" db="EMBL/GenBank/DDBJ databases">
        <title>Reference genome sequencing for broad-spectrum identification of bacterial and archaeal isolates by mass spectrometry.</title>
        <authorList>
            <person name="Sekiguchi Y."/>
            <person name="Tourlousse D.M."/>
        </authorList>
    </citation>
    <scope>NUCLEOTIDE SEQUENCE</scope>
    <source>
        <strain evidence="1">14</strain>
    </source>
</reference>
<organism evidence="1 2">
    <name type="scientific">Agromyces rhizosphaerae</name>
    <dbReference type="NCBI Taxonomy" id="88374"/>
    <lineage>
        <taxon>Bacteria</taxon>
        <taxon>Bacillati</taxon>
        <taxon>Actinomycetota</taxon>
        <taxon>Actinomycetes</taxon>
        <taxon>Micrococcales</taxon>
        <taxon>Microbacteriaceae</taxon>
        <taxon>Agromyces</taxon>
    </lineage>
</organism>
<sequence>MSAPASMDVDLQIPDASWSVVPPEATGEQWDAFTSELAAGYAAVRGGLTDDQRMALRVMLDEVRAQVAPDDAITLLFRPYLLPVTAVVHVRVAAIADGDDVEAGLRLALTPDLPLALPPVYEDVVAAGLGAGRRSTFVAAAPDAAGHPVGGISYAFATDGLAVHVLTSPTRPTVLGLLEEQLEQIVQTLRILPADA</sequence>
<protein>
    <submittedName>
        <fullName evidence="1">Uncharacterized protein</fullName>
    </submittedName>
</protein>
<evidence type="ECO:0000313" key="1">
    <source>
        <dbReference type="EMBL" id="GLI27941.1"/>
    </source>
</evidence>
<accession>A0A9W6CS46</accession>
<name>A0A9W6CS46_9MICO</name>
<dbReference type="EMBL" id="BSDP01000001">
    <property type="protein sequence ID" value="GLI27941.1"/>
    <property type="molecule type" value="Genomic_DNA"/>
</dbReference>
<dbReference type="AlphaFoldDB" id="A0A9W6CS46"/>
<dbReference type="RefSeq" id="WP_281884877.1">
    <property type="nucleotide sequence ID" value="NZ_BSDP01000001.1"/>
</dbReference>
<dbReference type="Proteomes" id="UP001144396">
    <property type="component" value="Unassembled WGS sequence"/>
</dbReference>
<keyword evidence="2" id="KW-1185">Reference proteome</keyword>
<evidence type="ECO:0000313" key="2">
    <source>
        <dbReference type="Proteomes" id="UP001144396"/>
    </source>
</evidence>